<reference evidence="1 2" key="1">
    <citation type="submission" date="2015-04" db="EMBL/GenBank/DDBJ databases">
        <title>Whole genome shotgun sequence of Sphingomonas changbaiensis NBRC 104936.</title>
        <authorList>
            <person name="Katano-Makiyama Y."/>
            <person name="Hosoyama A."/>
            <person name="Hashimoto M."/>
            <person name="Noguchi M."/>
            <person name="Tsuchikane K."/>
            <person name="Ohji S."/>
            <person name="Yamazoe A."/>
            <person name="Ichikawa N."/>
            <person name="Kimura A."/>
            <person name="Fujita N."/>
        </authorList>
    </citation>
    <scope>NUCLEOTIDE SEQUENCE [LARGE SCALE GENOMIC DNA]</scope>
    <source>
        <strain evidence="1 2">NBRC 104936</strain>
    </source>
</reference>
<dbReference type="Gene3D" id="3.40.630.40">
    <property type="entry name" value="Zn-dependent exopeptidases"/>
    <property type="match status" value="1"/>
</dbReference>
<dbReference type="AlphaFoldDB" id="A0A0E9MMP6"/>
<dbReference type="InterPro" id="IPR007709">
    <property type="entry name" value="N-FG_amidohydro"/>
</dbReference>
<keyword evidence="2" id="KW-1185">Reference proteome</keyword>
<gene>
    <name evidence="1" type="ORF">SCH01S_15_00050</name>
</gene>
<proteinExistence type="predicted"/>
<protein>
    <submittedName>
        <fullName evidence="1">Putative N-formylglutamate amidohydrolase</fullName>
    </submittedName>
</protein>
<comment type="caution">
    <text evidence="1">The sequence shown here is derived from an EMBL/GenBank/DDBJ whole genome shotgun (WGS) entry which is preliminary data.</text>
</comment>
<accession>A0A0E9MMP6</accession>
<dbReference type="Proteomes" id="UP000033202">
    <property type="component" value="Unassembled WGS sequence"/>
</dbReference>
<evidence type="ECO:0000313" key="2">
    <source>
        <dbReference type="Proteomes" id="UP000033202"/>
    </source>
</evidence>
<dbReference type="SUPFAM" id="SSF53187">
    <property type="entry name" value="Zn-dependent exopeptidases"/>
    <property type="match status" value="1"/>
</dbReference>
<dbReference type="Pfam" id="PF05013">
    <property type="entry name" value="FGase"/>
    <property type="match status" value="1"/>
</dbReference>
<name>A0A0E9MMP6_9SPHN</name>
<keyword evidence="1" id="KW-0378">Hydrolase</keyword>
<dbReference type="GO" id="GO:0016787">
    <property type="term" value="F:hydrolase activity"/>
    <property type="evidence" value="ECO:0007669"/>
    <property type="project" value="UniProtKB-KW"/>
</dbReference>
<dbReference type="EMBL" id="BBWU01000015">
    <property type="protein sequence ID" value="GAO38380.1"/>
    <property type="molecule type" value="Genomic_DNA"/>
</dbReference>
<sequence length="304" mass="33156">MLIRIERIGVPASMARPPQVHARLFSRMHWAWGAAPVASSPKPRDIRRVTGQQPFVSEAYSILSGDAASGLLIVVDHASRTIPADIQLGIDPAHAEKHIGWDIGAADLGGALCERLGCPGLFGAVSRLVLDLHREEDSPALIPEASDGHHIPGNAGLGEADREARIARFWRPYHARLADMVAANRPALIAAVHSFTPRLETADGSDRPWQVGILYNGDDRAARLAIEQLRTMGFETGDNEPYSGKLLNATMNLHAEAHGIPYLAIEVRNDLLRDAAGVARWAEVLERVIVQCRNELAPEQVFRT</sequence>
<organism evidence="1 2">
    <name type="scientific">Sphingomonas changbaiensis NBRC 104936</name>
    <dbReference type="NCBI Taxonomy" id="1219043"/>
    <lineage>
        <taxon>Bacteria</taxon>
        <taxon>Pseudomonadati</taxon>
        <taxon>Pseudomonadota</taxon>
        <taxon>Alphaproteobacteria</taxon>
        <taxon>Sphingomonadales</taxon>
        <taxon>Sphingomonadaceae</taxon>
        <taxon>Sphingomonas</taxon>
    </lineage>
</organism>
<dbReference type="STRING" id="1219043.SCH01S_15_00050"/>
<evidence type="ECO:0000313" key="1">
    <source>
        <dbReference type="EMBL" id="GAO38380.1"/>
    </source>
</evidence>